<evidence type="ECO:0000256" key="2">
    <source>
        <dbReference type="SAM" id="MobiDB-lite"/>
    </source>
</evidence>
<dbReference type="GO" id="GO:0008270">
    <property type="term" value="F:zinc ion binding"/>
    <property type="evidence" value="ECO:0007669"/>
    <property type="project" value="UniProtKB-KW"/>
</dbReference>
<dbReference type="SUPFAM" id="SSF57667">
    <property type="entry name" value="beta-beta-alpha zinc fingers"/>
    <property type="match status" value="1"/>
</dbReference>
<dbReference type="WBParaSite" id="EgrG_002040700">
    <property type="protein sequence ID" value="EgrG_002040700"/>
    <property type="gene ID" value="EgrG_002040700"/>
</dbReference>
<evidence type="ECO:0000313" key="6">
    <source>
        <dbReference type="WBParaSite" id="EgrG_002040700"/>
    </source>
</evidence>
<dbReference type="InterPro" id="IPR013087">
    <property type="entry name" value="Znf_C2H2_type"/>
</dbReference>
<protein>
    <recommendedName>
        <fullName evidence="3">C2H2-type domain-containing protein</fullName>
    </recommendedName>
</protein>
<name>A0A068WTA6_ECHGR</name>
<keyword evidence="1" id="KW-0863">Zinc-finger</keyword>
<reference evidence="4" key="2">
    <citation type="submission" date="2014-06" db="EMBL/GenBank/DDBJ databases">
        <authorList>
            <person name="Aslett M."/>
        </authorList>
    </citation>
    <scope>NUCLEOTIDE SEQUENCE</scope>
</reference>
<evidence type="ECO:0000256" key="1">
    <source>
        <dbReference type="PROSITE-ProRule" id="PRU00042"/>
    </source>
</evidence>
<evidence type="ECO:0000259" key="3">
    <source>
        <dbReference type="PROSITE" id="PS50157"/>
    </source>
</evidence>
<accession>A0A068WTA6</accession>
<evidence type="ECO:0000313" key="5">
    <source>
        <dbReference type="Proteomes" id="UP000492820"/>
    </source>
</evidence>
<dbReference type="PROSITE" id="PS00028">
    <property type="entry name" value="ZINC_FINGER_C2H2_1"/>
    <property type="match status" value="1"/>
</dbReference>
<feature type="region of interest" description="Disordered" evidence="2">
    <location>
        <begin position="156"/>
        <end position="184"/>
    </location>
</feature>
<evidence type="ECO:0000313" key="4">
    <source>
        <dbReference type="EMBL" id="CDS23381.1"/>
    </source>
</evidence>
<sequence length="256" mass="29030">MDSWDMSETEREVGCWGKDGFLPGIKHPVGEAFTAEAFIPDVYETAPEKQIMSDDSSTDHSSDGSDDNGIRNGLIFEPAEIWFSDSQSESLEWEEQPDLTVCFGESDNDDDWESWGQGEELSCIPLPDQTEIADSAAQKKFNTDRRGYKKLQRAPSLESYSLKSDGSSKAEEHLEEHFDHNDIPPTRLEKQYHETSCSQLGRVDANRVAGNRRSRSTYFSPPVPHRPFTCTICGMAFECYLDLRYHLLTCHPDNPF</sequence>
<reference evidence="6" key="3">
    <citation type="submission" date="2020-10" db="UniProtKB">
        <authorList>
            <consortium name="WormBaseParasite"/>
        </authorList>
    </citation>
    <scope>IDENTIFICATION</scope>
</reference>
<keyword evidence="1" id="KW-0479">Metal-binding</keyword>
<feature type="domain" description="C2H2-type" evidence="3">
    <location>
        <begin position="228"/>
        <end position="251"/>
    </location>
</feature>
<dbReference type="AlphaFoldDB" id="A0A068WTA6"/>
<proteinExistence type="predicted"/>
<dbReference type="InterPro" id="IPR036236">
    <property type="entry name" value="Znf_C2H2_sf"/>
</dbReference>
<feature type="region of interest" description="Disordered" evidence="2">
    <location>
        <begin position="45"/>
        <end position="71"/>
    </location>
</feature>
<gene>
    <name evidence="4" type="ORF">EgrG_002040700</name>
</gene>
<dbReference type="Proteomes" id="UP000492820">
    <property type="component" value="Unassembled WGS sequence"/>
</dbReference>
<keyword evidence="1" id="KW-0862">Zinc</keyword>
<dbReference type="PROSITE" id="PS50157">
    <property type="entry name" value="ZINC_FINGER_C2H2_2"/>
    <property type="match status" value="1"/>
</dbReference>
<feature type="compositionally biased region" description="Basic and acidic residues" evidence="2">
    <location>
        <begin position="166"/>
        <end position="184"/>
    </location>
</feature>
<organism evidence="4">
    <name type="scientific">Echinococcus granulosus</name>
    <name type="common">Hydatid tapeworm</name>
    <dbReference type="NCBI Taxonomy" id="6210"/>
    <lineage>
        <taxon>Eukaryota</taxon>
        <taxon>Metazoa</taxon>
        <taxon>Spiralia</taxon>
        <taxon>Lophotrochozoa</taxon>
        <taxon>Platyhelminthes</taxon>
        <taxon>Cestoda</taxon>
        <taxon>Eucestoda</taxon>
        <taxon>Cyclophyllidea</taxon>
        <taxon>Taeniidae</taxon>
        <taxon>Echinococcus</taxon>
        <taxon>Echinococcus granulosus group</taxon>
    </lineage>
</organism>
<reference evidence="4 5" key="1">
    <citation type="journal article" date="2013" name="Nature">
        <title>The genomes of four tapeworm species reveal adaptations to parasitism.</title>
        <authorList>
            <person name="Tsai I.J."/>
            <person name="Zarowiecki M."/>
            <person name="Holroyd N."/>
            <person name="Garciarrubio A."/>
            <person name="Sanchez-Flores A."/>
            <person name="Brooks K.L."/>
            <person name="Tracey A."/>
            <person name="Bobes R.J."/>
            <person name="Fragoso G."/>
            <person name="Sciutto E."/>
            <person name="Aslett M."/>
            <person name="Beasley H."/>
            <person name="Bennett H.M."/>
            <person name="Cai J."/>
            <person name="Camicia F."/>
            <person name="Clark R."/>
            <person name="Cucher M."/>
            <person name="De Silva N."/>
            <person name="Day T.A."/>
            <person name="Deplazes P."/>
            <person name="Estrada K."/>
            <person name="Fernandez C."/>
            <person name="Holland P.W."/>
            <person name="Hou J."/>
            <person name="Hu S."/>
            <person name="Huckvale T."/>
            <person name="Hung S.S."/>
            <person name="Kamenetzky L."/>
            <person name="Keane J.A."/>
            <person name="Kiss F."/>
            <person name="Koziol U."/>
            <person name="Lambert O."/>
            <person name="Liu K."/>
            <person name="Luo X."/>
            <person name="Luo Y."/>
            <person name="Macchiaroli N."/>
            <person name="Nichol S."/>
            <person name="Paps J."/>
            <person name="Parkinson J."/>
            <person name="Pouchkina-Stantcheva N."/>
            <person name="Riddiford N."/>
            <person name="Rosenzvit M."/>
            <person name="Salinas G."/>
            <person name="Wasmuth J.D."/>
            <person name="Zamanian M."/>
            <person name="Zheng Y."/>
            <person name="Cai X."/>
            <person name="Soberon X."/>
            <person name="Olson P.D."/>
            <person name="Laclette J.P."/>
            <person name="Brehm K."/>
            <person name="Berriman M."/>
            <person name="Garciarrubio A."/>
            <person name="Bobes R.J."/>
            <person name="Fragoso G."/>
            <person name="Sanchez-Flores A."/>
            <person name="Estrada K."/>
            <person name="Cevallos M.A."/>
            <person name="Morett E."/>
            <person name="Gonzalez V."/>
            <person name="Portillo T."/>
            <person name="Ochoa-Leyva A."/>
            <person name="Jose M.V."/>
            <person name="Sciutto E."/>
            <person name="Landa A."/>
            <person name="Jimenez L."/>
            <person name="Valdes V."/>
            <person name="Carrero J.C."/>
            <person name="Larralde C."/>
            <person name="Morales-Montor J."/>
            <person name="Limon-Lason J."/>
            <person name="Soberon X."/>
            <person name="Laclette J.P."/>
        </authorList>
    </citation>
    <scope>NUCLEOTIDE SEQUENCE [LARGE SCALE GENOMIC DNA]</scope>
</reference>
<dbReference type="EMBL" id="LK028590">
    <property type="protein sequence ID" value="CDS23381.1"/>
    <property type="molecule type" value="Genomic_DNA"/>
</dbReference>